<dbReference type="Gene3D" id="2.60.120.200">
    <property type="match status" value="2"/>
</dbReference>
<evidence type="ECO:0000256" key="6">
    <source>
        <dbReference type="SAM" id="MobiDB-lite"/>
    </source>
</evidence>
<dbReference type="CDD" id="cd00110">
    <property type="entry name" value="LamG"/>
    <property type="match status" value="2"/>
</dbReference>
<feature type="transmembrane region" description="Helical" evidence="7">
    <location>
        <begin position="2266"/>
        <end position="2290"/>
    </location>
</feature>
<dbReference type="PANTHER" id="PTHR45739">
    <property type="entry name" value="MATRIX PROTEIN, PUTATIVE-RELATED"/>
    <property type="match status" value="1"/>
</dbReference>
<evidence type="ECO:0000256" key="4">
    <source>
        <dbReference type="PROSITE-ProRule" id="PRU00122"/>
    </source>
</evidence>
<keyword evidence="11" id="KW-1185">Reference proteome</keyword>
<dbReference type="PANTHER" id="PTHR45739:SF13">
    <property type="entry name" value="CHONDROITIN SULFATE PROTEOGLYCAN 4"/>
    <property type="match status" value="1"/>
</dbReference>
<dbReference type="Proteomes" id="UP000314987">
    <property type="component" value="Unassembled WGS sequence"/>
</dbReference>
<feature type="region of interest" description="Disordered" evidence="6">
    <location>
        <begin position="2300"/>
        <end position="2346"/>
    </location>
</feature>
<feature type="repeat" description="CSPG" evidence="5">
    <location>
        <begin position="560"/>
        <end position="654"/>
    </location>
</feature>
<evidence type="ECO:0000313" key="10">
    <source>
        <dbReference type="Ensembl" id="ENSVURP00010015974.1"/>
    </source>
</evidence>
<dbReference type="OrthoDB" id="9026019at2759"/>
<dbReference type="CTD" id="1464"/>
<dbReference type="GO" id="GO:0035556">
    <property type="term" value="P:intracellular signal transduction"/>
    <property type="evidence" value="ECO:0007669"/>
    <property type="project" value="Ensembl"/>
</dbReference>
<dbReference type="Pfam" id="PF16184">
    <property type="entry name" value="Cadherin_3"/>
    <property type="match status" value="14"/>
</dbReference>
<evidence type="ECO:0000259" key="9">
    <source>
        <dbReference type="PROSITE" id="PS50025"/>
    </source>
</evidence>
<dbReference type="PROSITE" id="PS51854">
    <property type="entry name" value="CSPG"/>
    <property type="match status" value="14"/>
</dbReference>
<dbReference type="GeneTree" id="ENSGT00940000154091"/>
<feature type="repeat" description="CSPG" evidence="5">
    <location>
        <begin position="1032"/>
        <end position="1124"/>
    </location>
</feature>
<comment type="caution">
    <text evidence="4">Lacks conserved residue(s) required for the propagation of feature annotation.</text>
</comment>
<accession>A0A4X2KUM2</accession>
<dbReference type="InterPro" id="IPR001791">
    <property type="entry name" value="Laminin_G"/>
</dbReference>
<dbReference type="GO" id="GO:0015026">
    <property type="term" value="F:coreceptor activity"/>
    <property type="evidence" value="ECO:0007669"/>
    <property type="project" value="Ensembl"/>
</dbReference>
<feature type="repeat" description="CSPG" evidence="5">
    <location>
        <begin position="1487"/>
        <end position="1577"/>
    </location>
</feature>
<dbReference type="Pfam" id="PF02210">
    <property type="entry name" value="Laminin_G_2"/>
    <property type="match status" value="2"/>
</dbReference>
<evidence type="ECO:0000256" key="1">
    <source>
        <dbReference type="ARBA" id="ARBA00022729"/>
    </source>
</evidence>
<dbReference type="InterPro" id="IPR051561">
    <property type="entry name" value="FRAS1_ECM"/>
</dbReference>
<feature type="repeat" description="CSPG" evidence="5">
    <location>
        <begin position="908"/>
        <end position="1003"/>
    </location>
</feature>
<dbReference type="GO" id="GO:0006929">
    <property type="term" value="P:substrate-dependent cell migration"/>
    <property type="evidence" value="ECO:0007669"/>
    <property type="project" value="Ensembl"/>
</dbReference>
<keyword evidence="7" id="KW-1133">Transmembrane helix</keyword>
<dbReference type="GO" id="GO:0008347">
    <property type="term" value="P:glial cell migration"/>
    <property type="evidence" value="ECO:0007669"/>
    <property type="project" value="Ensembl"/>
</dbReference>
<feature type="region of interest" description="Disordered" evidence="6">
    <location>
        <begin position="2196"/>
        <end position="2251"/>
    </location>
</feature>
<dbReference type="GO" id="GO:0009653">
    <property type="term" value="P:anatomical structure morphogenesis"/>
    <property type="evidence" value="ECO:0007669"/>
    <property type="project" value="TreeGrafter"/>
</dbReference>
<dbReference type="GO" id="GO:0005654">
    <property type="term" value="C:nucleoplasm"/>
    <property type="evidence" value="ECO:0007669"/>
    <property type="project" value="Ensembl"/>
</dbReference>
<feature type="repeat" description="CSPG" evidence="5">
    <location>
        <begin position="435"/>
        <end position="530"/>
    </location>
</feature>
<feature type="repeat" description="CSPG" evidence="5">
    <location>
        <begin position="1252"/>
        <end position="1351"/>
    </location>
</feature>
<feature type="repeat" description="CSPG" evidence="5">
    <location>
        <begin position="1852"/>
        <end position="1944"/>
    </location>
</feature>
<dbReference type="SUPFAM" id="SSF49899">
    <property type="entry name" value="Concanavalin A-like lectins/glucanases"/>
    <property type="match status" value="2"/>
</dbReference>
<feature type="repeat" description="CSPG" evidence="5">
    <location>
        <begin position="792"/>
        <end position="888"/>
    </location>
</feature>
<keyword evidence="7" id="KW-0812">Transmembrane</keyword>
<dbReference type="GO" id="GO:0043410">
    <property type="term" value="P:positive regulation of MAPK cascade"/>
    <property type="evidence" value="ECO:0007669"/>
    <property type="project" value="Ensembl"/>
</dbReference>
<feature type="signal peptide" evidence="8">
    <location>
        <begin position="1"/>
        <end position="36"/>
    </location>
</feature>
<evidence type="ECO:0000256" key="3">
    <source>
        <dbReference type="ARBA" id="ARBA00023180"/>
    </source>
</evidence>
<dbReference type="GO" id="GO:0001726">
    <property type="term" value="C:ruffle"/>
    <property type="evidence" value="ECO:0007669"/>
    <property type="project" value="Ensembl"/>
</dbReference>
<sequence length="2366" mass="258574">MLLALRPPQQQPRRGPLIQLLLSLLLCALLPGPVSGASFFGENHLEMPLDEALSEIHVKFQVFTAQSDAFLLLLAGPTDHLLVELRSGSLKIRLVQGNEETILQSPEEMPLNDLGTHDVEVMVADGQVSLTVDDLFNSSTTAAETPLEASYGVFVGGTGSLHLSYLAGASRPLRGCLQEASLNGLDILARLTEGVRDGCATEFSASEDEALGFTGPRALAAFPTWSTRGEGTLEFTLTTRVKRAPLAYQAGGPQGDFIYLEIFDGHLRAIVEKGYGAVMLHNSVSVADGQPHEVSVHVDVHMLEISVDQYPTRTSNRGVHSPLEPRGSLLLGGLDEEASRRLQEHRLGLASAVTNVSLVGCLEDLIINGERQGLQRALITRDITAGCGVPEDEYEDDAYEVYELLSTLAPEAWPGLEVPEPCTLEPGLPPLFTNFTKLLTLSPLVVAEGGTAWLEWRHVQPTLDLSEAGIRQSQVLFGVTREAQHGELDFSIPGAQSRKKFTLLDVVNRKIRFIHDGSEYPEDQLVLEVTVMTQSTVPQCLRQGQTYILPIRVNPLNDPPRVVFPHGSLMVILEHTQKALGPEIFQAYDPDTACESLTFQIIGTQHLEGGTVERNDQPGERVAEFSCQELEAGSLSYIHRGGPAQDLLFRVTDSMDTSPVAVLRVVAIQPTIQIQNNTGLFVLQGSSTPISIANLSAETNAVNQDVSILYQLTGDLLYGEIQKQGASGASGGDWRSVSSFYQRDIEQGQVRYLSTDPQHHTQDTTEKMIFEVQVGQKALTNNTFLVTIKKAAIRMLRLVPLLTHDTRQEVLTTDQLEATLDEELGPSPASFHYEIVQAPRKGNLRLHSMRLTDKQGFTQEDLQKGHVTYRAMARVSEEAEDSFLFRVTAPPHFSPLYTYPIRIGGDPDAPVLTNVLLSVPEGGKSTISQDHLFVRSLNSANYLYEVIEKPRHGTLMWQGTGQGSGSESTPVTTFTNDDLLLGRLVYQHDDSETTEDDIPFVAIRQGEGSGGMAWEEVRGVFRVAIQPVNDHAPVQTVSRVFHVARGGRRLLTTDDVAFTDADSGFTDAQLVLTRKDLLFGSIVAADDPSRPVYRFTQEDLRKKRILFVHSGADRGWIQLQVSDGQHQSTALLEVQASEPYLRITNNSGLVVPQGGQGTIDTSVLGLDTNVDIRSSEEVHYHVTTGPRWGQLLRAGQPTTTFSQRDLLEGAVLYQHHGNRNPQDALGFSVEAGQVTAEDTLKVTVSLDRPLAPLQMVHQEKIYVFQGQAAEIKRDFLEVAQEDVPAAEIVYKVTDPPRAGYLVTISQGASANEPPILDPVHSFTQENVNEGEVMYFHSQAEGWTDHFVLDVVSSVGTTLEGVQVELQVLPVTIPLETRNFSVPEGGAHTLAPPVLRVTGPYFPTVSGLEFLVLEPPQHGSIKRGETPQDGNLSTFTWREVEQQLIHYVHDGSETLADSFILMANASEIDRQSEPVPFGVTVLPVNDQVPALTINTGVQMWEGATAQITPDILKGDDADSSPEDLVFSIEPPTNGKMVLRLSPRTEIQQFTQAQINNGLVQFVHEGPLDGGFHFNLSDGDNVSPGHFFSVKALKLRQITVESNQALTICPGTFQTITNQNLKVTTNEDTDPQHLFYLMEQGPRLGRLAHSRLGSSGDALRNFTQAEVDAGEILYEHEMPLEPFWLAQDTLGLRVSSPPARDVAISLSITVSFEVSCSQRPSRLWKNEGLWVPEGQRAEITRASLDAANLLASIPASDRPAHDIVFLVTELPAHGELWVGSKHLSGGQPYFLQSDLARGQLAYIHRGSGTQRDGFHFQASIQAGQQDSAQPPTAERGPVISEIFQITVRDVNEKPPQPQASRPLQIIRGTHAPLSRAQLSAVDPDSSPEEIEYQVRRAPYNGYLLLMGSQPSPVTRFTQADVDAGRLIFTANSSSTLGIFQLSISDGASPPVDTSLSVDVLPSSIEVRTRSPLEIPQGLNWAPLTQQHLFVISDQEEPDATYSITHTPQHGHVLVNRQPRTSFSQKQVEQGEVAFSFTNFTSASDQFHLLSVARGANASVMVNVTVRALVRAQAGEPWPQGTTLRLDTAILDAGELANQTQSVPQFQILQGPRRGQIVRISKERDQEPQAQPVELFTQEDLKEGLIGLELSKPEGRDPPILHDSITFELSARGVPPAVASLDYVSEPYNASRPYGVTLLISPGSSETNGGSRGEDSSSRTVTGPKGPERPTPNIREAGVAPTSGQSQATPTSATPAEGGTFLGFIEANMFSIIIPICLILLLLALILPLLFYLRKRNKTGKHNVQGLSAKPRNGMASDAETFRKTDPSQTIPLTSVPGRGPEARGQQDPELLQFCRTSNPALKNGQYWV</sequence>
<dbReference type="GO" id="GO:0005886">
    <property type="term" value="C:plasma membrane"/>
    <property type="evidence" value="ECO:0007669"/>
    <property type="project" value="Ensembl"/>
</dbReference>
<feature type="repeat" description="CSPG" evidence="5">
    <location>
        <begin position="1140"/>
        <end position="1230"/>
    </location>
</feature>
<evidence type="ECO:0000256" key="5">
    <source>
        <dbReference type="PROSITE-ProRule" id="PRU01201"/>
    </source>
</evidence>
<dbReference type="InterPro" id="IPR039005">
    <property type="entry name" value="CSPG_rpt"/>
</dbReference>
<feature type="domain" description="Laminin G" evidence="9">
    <location>
        <begin position="200"/>
        <end position="387"/>
    </location>
</feature>
<keyword evidence="7" id="KW-0472">Membrane</keyword>
<evidence type="ECO:0000256" key="2">
    <source>
        <dbReference type="ARBA" id="ARBA00022737"/>
    </source>
</evidence>
<evidence type="ECO:0000313" key="11">
    <source>
        <dbReference type="Proteomes" id="UP000314987"/>
    </source>
</evidence>
<reference evidence="10" key="2">
    <citation type="submission" date="2025-08" db="UniProtKB">
        <authorList>
            <consortium name="Ensembl"/>
        </authorList>
    </citation>
    <scope>IDENTIFICATION</scope>
</reference>
<dbReference type="Ensembl" id="ENSVURT00010018161.1">
    <property type="protein sequence ID" value="ENSVURP00010015974.1"/>
    <property type="gene ID" value="ENSVURG00010012231.1"/>
</dbReference>
<dbReference type="PROSITE" id="PS50025">
    <property type="entry name" value="LAM_G_DOMAIN"/>
    <property type="match status" value="2"/>
</dbReference>
<feature type="repeat" description="CSPG" evidence="5">
    <location>
        <begin position="1961"/>
        <end position="2049"/>
    </location>
</feature>
<dbReference type="RefSeq" id="XP_027716928.1">
    <property type="nucleotide sequence ID" value="XM_027861127.1"/>
</dbReference>
<feature type="repeat" description="CSPG" evidence="5">
    <location>
        <begin position="1718"/>
        <end position="1817"/>
    </location>
</feature>
<keyword evidence="2" id="KW-0677">Repeat</keyword>
<feature type="repeat" description="CSPG" evidence="5">
    <location>
        <begin position="1370"/>
        <end position="1463"/>
    </location>
</feature>
<evidence type="ECO:0000256" key="7">
    <source>
        <dbReference type="SAM" id="Phobius"/>
    </source>
</evidence>
<proteinExistence type="predicted"/>
<reference evidence="10" key="3">
    <citation type="submission" date="2025-09" db="UniProtKB">
        <authorList>
            <consortium name="Ensembl"/>
        </authorList>
    </citation>
    <scope>IDENTIFICATION</scope>
</reference>
<dbReference type="SMART" id="SM00282">
    <property type="entry name" value="LamG"/>
    <property type="match status" value="2"/>
</dbReference>
<dbReference type="InterPro" id="IPR013320">
    <property type="entry name" value="ConA-like_dom_sf"/>
</dbReference>
<reference evidence="11" key="1">
    <citation type="submission" date="2018-12" db="EMBL/GenBank/DDBJ databases">
        <authorList>
            <person name="Yazar S."/>
        </authorList>
    </citation>
    <scope>NUCLEOTIDE SEQUENCE [LARGE SCALE GENOMIC DNA]</scope>
</reference>
<feature type="repeat" description="CSPG" evidence="5">
    <location>
        <begin position="1595"/>
        <end position="1693"/>
    </location>
</feature>
<evidence type="ECO:0000256" key="8">
    <source>
        <dbReference type="SAM" id="SignalP"/>
    </source>
</evidence>
<organism evidence="10 11">
    <name type="scientific">Vombatus ursinus</name>
    <name type="common">Common wombat</name>
    <dbReference type="NCBI Taxonomy" id="29139"/>
    <lineage>
        <taxon>Eukaryota</taxon>
        <taxon>Metazoa</taxon>
        <taxon>Chordata</taxon>
        <taxon>Craniata</taxon>
        <taxon>Vertebrata</taxon>
        <taxon>Euteleostomi</taxon>
        <taxon>Mammalia</taxon>
        <taxon>Metatheria</taxon>
        <taxon>Diprotodontia</taxon>
        <taxon>Vombatidae</taxon>
        <taxon>Vombatus</taxon>
    </lineage>
</organism>
<dbReference type="GO" id="GO:0019901">
    <property type="term" value="F:protein kinase binding"/>
    <property type="evidence" value="ECO:0007669"/>
    <property type="project" value="Ensembl"/>
</dbReference>
<gene>
    <name evidence="10" type="primary">CSPG4</name>
</gene>
<keyword evidence="3" id="KW-0325">Glycoprotein</keyword>
<dbReference type="GO" id="GO:0097178">
    <property type="term" value="P:ruffle assembly"/>
    <property type="evidence" value="ECO:0007669"/>
    <property type="project" value="Ensembl"/>
</dbReference>
<dbReference type="GeneID" id="114042429"/>
<dbReference type="OMA" id="PWPQGTT"/>
<dbReference type="STRING" id="29139.ENSVURP00010015974"/>
<keyword evidence="1 8" id="KW-0732">Signal</keyword>
<protein>
    <submittedName>
        <fullName evidence="10">Chondroitin sulfate proteoglycan 4</fullName>
    </submittedName>
</protein>
<name>A0A4X2KUM2_VOMUR</name>
<feature type="repeat" description="CSPG" evidence="5">
    <location>
        <begin position="671"/>
        <end position="775"/>
    </location>
</feature>
<feature type="chain" id="PRO_5021290007" evidence="8">
    <location>
        <begin position="37"/>
        <end position="2366"/>
    </location>
</feature>
<feature type="domain" description="Laminin G" evidence="9">
    <location>
        <begin position="36"/>
        <end position="199"/>
    </location>
</feature>
<dbReference type="GO" id="GO:0048008">
    <property type="term" value="P:platelet-derived growth factor receptor signaling pathway"/>
    <property type="evidence" value="ECO:0007669"/>
    <property type="project" value="Ensembl"/>
</dbReference>
<feature type="compositionally biased region" description="Polar residues" evidence="6">
    <location>
        <begin position="2239"/>
        <end position="2251"/>
    </location>
</feature>